<reference evidence="1 2" key="1">
    <citation type="journal article" date="2014" name="Int. J. Syst. Evol. Microbiol.">
        <title>Complete genome sequence of Corynebacterium casei LMG S-19264T (=DSM 44701T), isolated from a smear-ripened cheese.</title>
        <authorList>
            <consortium name="US DOE Joint Genome Institute (JGI-PGF)"/>
            <person name="Walter F."/>
            <person name="Albersmeier A."/>
            <person name="Kalinowski J."/>
            <person name="Ruckert C."/>
        </authorList>
    </citation>
    <scope>NUCLEOTIDE SEQUENCE [LARGE SCALE GENOMIC DNA]</scope>
    <source>
        <strain evidence="1 2">CCM 8669</strain>
    </source>
</reference>
<organism evidence="1 2">
    <name type="scientific">Rothia aerolata</name>
    <dbReference type="NCBI Taxonomy" id="1812262"/>
    <lineage>
        <taxon>Bacteria</taxon>
        <taxon>Bacillati</taxon>
        <taxon>Actinomycetota</taxon>
        <taxon>Actinomycetes</taxon>
        <taxon>Micrococcales</taxon>
        <taxon>Micrococcaceae</taxon>
        <taxon>Rothia</taxon>
    </lineage>
</organism>
<dbReference type="AlphaFoldDB" id="A0A917ISW2"/>
<proteinExistence type="predicted"/>
<dbReference type="Gene3D" id="3.10.450.590">
    <property type="match status" value="1"/>
</dbReference>
<protein>
    <submittedName>
        <fullName evidence="1">Uncharacterized protein</fullName>
    </submittedName>
</protein>
<comment type="caution">
    <text evidence="1">The sequence shown here is derived from an EMBL/GenBank/DDBJ whole genome shotgun (WGS) entry which is preliminary data.</text>
</comment>
<accession>A0A917ISW2</accession>
<dbReference type="Proteomes" id="UP000600171">
    <property type="component" value="Unassembled WGS sequence"/>
</dbReference>
<dbReference type="RefSeq" id="WP_188359697.1">
    <property type="nucleotide sequence ID" value="NZ_BMDC01000002.1"/>
</dbReference>
<name>A0A917ISW2_9MICC</name>
<sequence>MENSDPLLERVREAQTAVTAASRSLEDAVGEARLAGATWQQIGTILGVTKQAASQRFHETRVYNASSLDQIQKELQQIADEVFAALAHSDIERVHALMTYAAARLLSKRKISKVWHSVIDSVGPFIEVQRSVIEWTGSQYVLTFRLRHDHGEPVGQIAFNKAKKITGLVIYLDDSTELPW</sequence>
<evidence type="ECO:0000313" key="1">
    <source>
        <dbReference type="EMBL" id="GGH63314.1"/>
    </source>
</evidence>
<evidence type="ECO:0000313" key="2">
    <source>
        <dbReference type="Proteomes" id="UP000600171"/>
    </source>
</evidence>
<gene>
    <name evidence="1" type="ORF">GCM10007359_14460</name>
</gene>
<dbReference type="EMBL" id="BMDC01000002">
    <property type="protein sequence ID" value="GGH63314.1"/>
    <property type="molecule type" value="Genomic_DNA"/>
</dbReference>
<keyword evidence="2" id="KW-1185">Reference proteome</keyword>